<dbReference type="AlphaFoldDB" id="A0A9D2TYR6"/>
<dbReference type="EMBL" id="DWUW01000015">
    <property type="protein sequence ID" value="HJD30417.1"/>
    <property type="molecule type" value="Genomic_DNA"/>
</dbReference>
<dbReference type="InterPro" id="IPR024742">
    <property type="entry name" value="Glycogen_debranch_N"/>
</dbReference>
<feature type="compositionally biased region" description="Low complexity" evidence="1">
    <location>
        <begin position="90"/>
        <end position="104"/>
    </location>
</feature>
<gene>
    <name evidence="4" type="ORF">H9912_00585</name>
</gene>
<feature type="compositionally biased region" description="Gly residues" evidence="1">
    <location>
        <begin position="521"/>
        <end position="530"/>
    </location>
</feature>
<feature type="domain" description="Glycogen debranching enzyme C-terminal" evidence="2">
    <location>
        <begin position="316"/>
        <end position="731"/>
    </location>
</feature>
<name>A0A9D2TYR6_9FIRM</name>
<dbReference type="GO" id="GO:0005980">
    <property type="term" value="P:glycogen catabolic process"/>
    <property type="evidence" value="ECO:0007669"/>
    <property type="project" value="InterPro"/>
</dbReference>
<feature type="domain" description="Glycogen debranching enzyme bacterial and archaeal type N-terminal" evidence="3">
    <location>
        <begin position="112"/>
        <end position="255"/>
    </location>
</feature>
<reference evidence="4" key="2">
    <citation type="submission" date="2021-04" db="EMBL/GenBank/DDBJ databases">
        <authorList>
            <person name="Gilroy R."/>
        </authorList>
    </citation>
    <scope>NUCLEOTIDE SEQUENCE</scope>
    <source>
        <strain evidence="4">ChiHjej8B7-25341</strain>
    </source>
</reference>
<feature type="region of interest" description="Disordered" evidence="1">
    <location>
        <begin position="88"/>
        <end position="108"/>
    </location>
</feature>
<feature type="region of interest" description="Disordered" evidence="1">
    <location>
        <begin position="506"/>
        <end position="539"/>
    </location>
</feature>
<dbReference type="PANTHER" id="PTHR10569">
    <property type="entry name" value="GLYCOGEN DEBRANCHING ENZYME"/>
    <property type="match status" value="1"/>
</dbReference>
<organism evidence="4 5">
    <name type="scientific">Candidatus Eisenbergiella stercorigallinarum</name>
    <dbReference type="NCBI Taxonomy" id="2838557"/>
    <lineage>
        <taxon>Bacteria</taxon>
        <taxon>Bacillati</taxon>
        <taxon>Bacillota</taxon>
        <taxon>Clostridia</taxon>
        <taxon>Lachnospirales</taxon>
        <taxon>Lachnospiraceae</taxon>
        <taxon>Eisenbergiella</taxon>
    </lineage>
</organism>
<dbReference type="PANTHER" id="PTHR10569:SF2">
    <property type="entry name" value="GLYCOGEN DEBRANCHING ENZYME"/>
    <property type="match status" value="1"/>
</dbReference>
<dbReference type="Pfam" id="PF12439">
    <property type="entry name" value="GDE_N"/>
    <property type="match status" value="2"/>
</dbReference>
<dbReference type="InterPro" id="IPR010401">
    <property type="entry name" value="AGL/Gdb1"/>
</dbReference>
<dbReference type="GO" id="GO:0004135">
    <property type="term" value="F:amylo-alpha-1,6-glucosidase activity"/>
    <property type="evidence" value="ECO:0007669"/>
    <property type="project" value="InterPro"/>
</dbReference>
<evidence type="ECO:0000259" key="2">
    <source>
        <dbReference type="Pfam" id="PF06202"/>
    </source>
</evidence>
<dbReference type="InterPro" id="IPR012341">
    <property type="entry name" value="6hp_glycosidase-like_sf"/>
</dbReference>
<dbReference type="InterPro" id="IPR032790">
    <property type="entry name" value="GDE_C"/>
</dbReference>
<accession>A0A9D2TYR6</accession>
<dbReference type="GO" id="GO:0004134">
    <property type="term" value="F:4-alpha-glucanotransferase activity"/>
    <property type="evidence" value="ECO:0007669"/>
    <property type="project" value="InterPro"/>
</dbReference>
<evidence type="ECO:0000313" key="5">
    <source>
        <dbReference type="Proteomes" id="UP000823851"/>
    </source>
</evidence>
<reference evidence="4" key="1">
    <citation type="journal article" date="2021" name="PeerJ">
        <title>Extensive microbial diversity within the chicken gut microbiome revealed by metagenomics and culture.</title>
        <authorList>
            <person name="Gilroy R."/>
            <person name="Ravi A."/>
            <person name="Getino M."/>
            <person name="Pursley I."/>
            <person name="Horton D.L."/>
            <person name="Alikhan N.F."/>
            <person name="Baker D."/>
            <person name="Gharbi K."/>
            <person name="Hall N."/>
            <person name="Watson M."/>
            <person name="Adriaenssens E.M."/>
            <person name="Foster-Nyarko E."/>
            <person name="Jarju S."/>
            <person name="Secka A."/>
            <person name="Antonio M."/>
            <person name="Oren A."/>
            <person name="Chaudhuri R.R."/>
            <person name="La Ragione R."/>
            <person name="Hildebrand F."/>
            <person name="Pallen M.J."/>
        </authorList>
    </citation>
    <scope>NUCLEOTIDE SEQUENCE</scope>
    <source>
        <strain evidence="4">ChiHjej8B7-25341</strain>
    </source>
</reference>
<dbReference type="Proteomes" id="UP000823851">
    <property type="component" value="Unassembled WGS sequence"/>
</dbReference>
<dbReference type="SUPFAM" id="SSF48208">
    <property type="entry name" value="Six-hairpin glycosidases"/>
    <property type="match status" value="1"/>
</dbReference>
<comment type="caution">
    <text evidence="4">The sequence shown here is derived from an EMBL/GenBank/DDBJ whole genome shotgun (WGS) entry which is preliminary data.</text>
</comment>
<sequence>MKWTYGKQDWKLTACGKSQAPSEEGCARGLENCYLMTNGLGGFSSLTMTGAAARNDHAFLMACAQAPNHRYNLVHRLKEELILAEKDGGAESAEPGAGAESDAGAGRETRRILSTQEFAGREPETGCRYLSFFSWEDTPVWRFLTDGVEIVKEAGLEHGSNRAALRYEITNRSRKMATLRVTPFYQFVPKGKDMEADQRIASAPSGRIRAVGAAPGCPELYLRTNGERESIPRVQETLYYRYDACDGRRETGRTQTDHRICMAVPAGEIRTLEIVFETEPSDRSAGRILTDMKERRKTLRQRAHFLSETAGALAAAADQFVSGRDSTRGETILAGYPFFEDWGRDTMIALPGVCLSTGRYETAKSILRTFAVNERDGLMPNLFPEGGNEPMYNTADAALLFINCVYLYYRKTRDAAFVKEMYPVMERIVTGYRQGTRFGIHMDDDGLIAAGQGLDQVTWMDVRVGEILPTPRHGKPVEINAYWYNALRIMEELGAAIVLERPAGNGADVPKQAEASEAGAAGTGAAGTGTAGTPAAGNPDYGALAERVKRSFTEKFWDEKRGCLRDVILEGFPKAETSGGFPPDAAHAQEQLRCNQIWAVSLPFTMLDRRKERQIVETVFEKLYTPYGLRTLEAQDREFHPFYGGPMEERDMAYHQGTVWVFPLGAYYLAYLKVHDCSEEAKRTVKEQLETLEPALREGCIGQLPEIYDGENPVSSKGCFAQAWSVGEILRVYEALEKEG</sequence>
<proteinExistence type="predicted"/>
<dbReference type="Pfam" id="PF06202">
    <property type="entry name" value="GDE_C"/>
    <property type="match status" value="1"/>
</dbReference>
<evidence type="ECO:0000256" key="1">
    <source>
        <dbReference type="SAM" id="MobiDB-lite"/>
    </source>
</evidence>
<evidence type="ECO:0000313" key="4">
    <source>
        <dbReference type="EMBL" id="HJD30417.1"/>
    </source>
</evidence>
<dbReference type="InterPro" id="IPR008928">
    <property type="entry name" value="6-hairpin_glycosidase_sf"/>
</dbReference>
<evidence type="ECO:0000259" key="3">
    <source>
        <dbReference type="Pfam" id="PF12439"/>
    </source>
</evidence>
<protein>
    <submittedName>
        <fullName evidence="4">Amylo-alpha-1,6-glucosidase</fullName>
    </submittedName>
</protein>
<feature type="domain" description="Glycogen debranching enzyme bacterial and archaeal type N-terminal" evidence="3">
    <location>
        <begin position="34"/>
        <end position="85"/>
    </location>
</feature>
<dbReference type="Gene3D" id="1.50.10.10">
    <property type="match status" value="1"/>
</dbReference>